<dbReference type="CDD" id="cd00371">
    <property type="entry name" value="HMA"/>
    <property type="match status" value="1"/>
</dbReference>
<feature type="compositionally biased region" description="Basic and acidic residues" evidence="6">
    <location>
        <begin position="84"/>
        <end position="97"/>
    </location>
</feature>
<dbReference type="PROSITE" id="PS50846">
    <property type="entry name" value="HMA_2"/>
    <property type="match status" value="1"/>
</dbReference>
<evidence type="ECO:0000313" key="8">
    <source>
        <dbReference type="EMBL" id="KAF2290786.1"/>
    </source>
</evidence>
<gene>
    <name evidence="8" type="ORF">GH714_015457</name>
</gene>
<evidence type="ECO:0000256" key="3">
    <source>
        <dbReference type="ARBA" id="ARBA00023288"/>
    </source>
</evidence>
<organism evidence="8 9">
    <name type="scientific">Hevea brasiliensis</name>
    <name type="common">Para rubber tree</name>
    <name type="synonym">Siphonia brasiliensis</name>
    <dbReference type="NCBI Taxonomy" id="3981"/>
    <lineage>
        <taxon>Eukaryota</taxon>
        <taxon>Viridiplantae</taxon>
        <taxon>Streptophyta</taxon>
        <taxon>Embryophyta</taxon>
        <taxon>Tracheophyta</taxon>
        <taxon>Spermatophyta</taxon>
        <taxon>Magnoliopsida</taxon>
        <taxon>eudicotyledons</taxon>
        <taxon>Gunneridae</taxon>
        <taxon>Pentapetalae</taxon>
        <taxon>rosids</taxon>
        <taxon>fabids</taxon>
        <taxon>Malpighiales</taxon>
        <taxon>Euphorbiaceae</taxon>
        <taxon>Crotonoideae</taxon>
        <taxon>Micrandreae</taxon>
        <taxon>Hevea</taxon>
    </lineage>
</organism>
<dbReference type="SUPFAM" id="SSF55008">
    <property type="entry name" value="HMA, heavy metal-associated domain"/>
    <property type="match status" value="1"/>
</dbReference>
<evidence type="ECO:0000256" key="6">
    <source>
        <dbReference type="SAM" id="MobiDB-lite"/>
    </source>
</evidence>
<dbReference type="GO" id="GO:0046872">
    <property type="term" value="F:metal ion binding"/>
    <property type="evidence" value="ECO:0007669"/>
    <property type="project" value="UniProtKB-KW"/>
</dbReference>
<reference evidence="8 9" key="1">
    <citation type="journal article" date="2020" name="Mol. Plant">
        <title>The Chromosome-Based Rubber Tree Genome Provides New Insights into Spurge Genome Evolution and Rubber Biosynthesis.</title>
        <authorList>
            <person name="Liu J."/>
            <person name="Shi C."/>
            <person name="Shi C.C."/>
            <person name="Li W."/>
            <person name="Zhang Q.J."/>
            <person name="Zhang Y."/>
            <person name="Li K."/>
            <person name="Lu H.F."/>
            <person name="Shi C."/>
            <person name="Zhu S.T."/>
            <person name="Xiao Z.Y."/>
            <person name="Nan H."/>
            <person name="Yue Y."/>
            <person name="Zhu X.G."/>
            <person name="Wu Y."/>
            <person name="Hong X.N."/>
            <person name="Fan G.Y."/>
            <person name="Tong Y."/>
            <person name="Zhang D."/>
            <person name="Mao C.L."/>
            <person name="Liu Y.L."/>
            <person name="Hao S.J."/>
            <person name="Liu W.Q."/>
            <person name="Lv M.Q."/>
            <person name="Zhang H.B."/>
            <person name="Liu Y."/>
            <person name="Hu-Tang G.R."/>
            <person name="Wang J.P."/>
            <person name="Wang J.H."/>
            <person name="Sun Y.H."/>
            <person name="Ni S.B."/>
            <person name="Chen W.B."/>
            <person name="Zhang X.C."/>
            <person name="Jiao Y.N."/>
            <person name="Eichler E.E."/>
            <person name="Li G.H."/>
            <person name="Liu X."/>
            <person name="Gao L.Z."/>
        </authorList>
    </citation>
    <scope>NUCLEOTIDE SEQUENCE [LARGE SCALE GENOMIC DNA]</scope>
    <source>
        <strain evidence="9">cv. GT1</strain>
        <tissue evidence="8">Leaf</tissue>
    </source>
</reference>
<comment type="caution">
    <text evidence="8">The sequence shown here is derived from an EMBL/GenBank/DDBJ whole genome shotgun (WGS) entry which is preliminary data.</text>
</comment>
<dbReference type="InterPro" id="IPR006121">
    <property type="entry name" value="HMA_dom"/>
</dbReference>
<keyword evidence="3" id="KW-0449">Lipoprotein</keyword>
<dbReference type="PANTHER" id="PTHR45811:SF13">
    <property type="entry name" value="OS04G0661100 PROTEIN"/>
    <property type="match status" value="1"/>
</dbReference>
<dbReference type="Gene3D" id="3.30.70.100">
    <property type="match status" value="1"/>
</dbReference>
<evidence type="ECO:0000256" key="4">
    <source>
        <dbReference type="ARBA" id="ARBA00023289"/>
    </source>
</evidence>
<keyword evidence="9" id="KW-1185">Reference proteome</keyword>
<comment type="similarity">
    <text evidence="5">Belongs to the HIPP family.</text>
</comment>
<evidence type="ECO:0000256" key="5">
    <source>
        <dbReference type="ARBA" id="ARBA00024045"/>
    </source>
</evidence>
<feature type="region of interest" description="Disordered" evidence="6">
    <location>
        <begin position="65"/>
        <end position="107"/>
    </location>
</feature>
<name>A0A6A6KRT4_HEVBR</name>
<dbReference type="EMBL" id="JAAGAX010000015">
    <property type="protein sequence ID" value="KAF2290786.1"/>
    <property type="molecule type" value="Genomic_DNA"/>
</dbReference>
<dbReference type="PANTHER" id="PTHR45811">
    <property type="entry name" value="COPPER TRANSPORT PROTEIN FAMILY-RELATED"/>
    <property type="match status" value="1"/>
</dbReference>
<proteinExistence type="inferred from homology"/>
<evidence type="ECO:0000256" key="1">
    <source>
        <dbReference type="ARBA" id="ARBA00022481"/>
    </source>
</evidence>
<accession>A0A6A6KRT4</accession>
<feature type="domain" description="HMA" evidence="7">
    <location>
        <begin position="2"/>
        <end position="65"/>
    </location>
</feature>
<protein>
    <recommendedName>
        <fullName evidence="7">HMA domain-containing protein</fullName>
    </recommendedName>
</protein>
<sequence>MVQRTVLKVDVSCHKCKKKILKAVSDIDGVDKIEVDEGKGTLTVTGSADPYEIIVRTRKAGKHVEVVTIGPPPPPPKQPQAQDQQKKPEDKKEEKKPQQKSQIHDPLTCPHVRALFVVPMGYHERSPSCSIM</sequence>
<dbReference type="InterPro" id="IPR051863">
    <property type="entry name" value="HIPP"/>
</dbReference>
<dbReference type="InterPro" id="IPR036163">
    <property type="entry name" value="HMA_dom_sf"/>
</dbReference>
<dbReference type="AlphaFoldDB" id="A0A6A6KRT4"/>
<evidence type="ECO:0000259" key="7">
    <source>
        <dbReference type="PROSITE" id="PS50846"/>
    </source>
</evidence>
<dbReference type="Pfam" id="PF00403">
    <property type="entry name" value="HMA"/>
    <property type="match status" value="1"/>
</dbReference>
<evidence type="ECO:0000256" key="2">
    <source>
        <dbReference type="ARBA" id="ARBA00022723"/>
    </source>
</evidence>
<keyword evidence="1" id="KW-0488">Methylation</keyword>
<evidence type="ECO:0000313" key="9">
    <source>
        <dbReference type="Proteomes" id="UP000467840"/>
    </source>
</evidence>
<keyword evidence="2" id="KW-0479">Metal-binding</keyword>
<keyword evidence="4" id="KW-0636">Prenylation</keyword>
<dbReference type="Proteomes" id="UP000467840">
    <property type="component" value="Chromosome 2"/>
</dbReference>